<dbReference type="InterPro" id="IPR001647">
    <property type="entry name" value="HTH_TetR"/>
</dbReference>
<evidence type="ECO:0000313" key="8">
    <source>
        <dbReference type="Proteomes" id="UP000462152"/>
    </source>
</evidence>
<dbReference type="PROSITE" id="PS50977">
    <property type="entry name" value="HTH_TETR_2"/>
    <property type="match status" value="1"/>
</dbReference>
<keyword evidence="2 4" id="KW-0238">DNA-binding</keyword>
<dbReference type="GO" id="GO:0003700">
    <property type="term" value="F:DNA-binding transcription factor activity"/>
    <property type="evidence" value="ECO:0007669"/>
    <property type="project" value="TreeGrafter"/>
</dbReference>
<evidence type="ECO:0000256" key="1">
    <source>
        <dbReference type="ARBA" id="ARBA00023015"/>
    </source>
</evidence>
<keyword evidence="3" id="KW-0804">Transcription</keyword>
<dbReference type="OrthoDB" id="8688418at2"/>
<proteinExistence type="predicted"/>
<evidence type="ECO:0000256" key="5">
    <source>
        <dbReference type="SAM" id="MobiDB-lite"/>
    </source>
</evidence>
<protein>
    <submittedName>
        <fullName evidence="7">TetR family transcriptional regulator</fullName>
    </submittedName>
</protein>
<dbReference type="Proteomes" id="UP000462152">
    <property type="component" value="Unassembled WGS sequence"/>
</dbReference>
<dbReference type="Pfam" id="PF00440">
    <property type="entry name" value="TetR_N"/>
    <property type="match status" value="1"/>
</dbReference>
<evidence type="ECO:0000313" key="7">
    <source>
        <dbReference type="EMBL" id="MUN53712.1"/>
    </source>
</evidence>
<evidence type="ECO:0000256" key="3">
    <source>
        <dbReference type="ARBA" id="ARBA00023163"/>
    </source>
</evidence>
<dbReference type="AlphaFoldDB" id="A0A7K1LFG4"/>
<reference evidence="7 8" key="1">
    <citation type="submission" date="2019-12" db="EMBL/GenBank/DDBJ databases">
        <authorList>
            <person name="Li J."/>
            <person name="Shi Y."/>
            <person name="Xu G."/>
            <person name="Xiao D."/>
            <person name="Ran X."/>
        </authorList>
    </citation>
    <scope>NUCLEOTIDE SEQUENCE [LARGE SCALE GENOMIC DNA]</scope>
    <source>
        <strain evidence="7 8">JCM 15915</strain>
    </source>
</reference>
<evidence type="ECO:0000256" key="2">
    <source>
        <dbReference type="ARBA" id="ARBA00023125"/>
    </source>
</evidence>
<feature type="compositionally biased region" description="Basic and acidic residues" evidence="5">
    <location>
        <begin position="9"/>
        <end position="22"/>
    </location>
</feature>
<keyword evidence="1" id="KW-0805">Transcription regulation</keyword>
<gene>
    <name evidence="7" type="ORF">GMA10_00445</name>
</gene>
<comment type="caution">
    <text evidence="7">The sequence shown here is derived from an EMBL/GenBank/DDBJ whole genome shotgun (WGS) entry which is preliminary data.</text>
</comment>
<feature type="domain" description="HTH tetR-type" evidence="6">
    <location>
        <begin position="26"/>
        <end position="86"/>
    </location>
</feature>
<dbReference type="GO" id="GO:0000976">
    <property type="term" value="F:transcription cis-regulatory region binding"/>
    <property type="evidence" value="ECO:0007669"/>
    <property type="project" value="TreeGrafter"/>
</dbReference>
<keyword evidence="8" id="KW-1185">Reference proteome</keyword>
<evidence type="ECO:0000259" key="6">
    <source>
        <dbReference type="PROSITE" id="PS50977"/>
    </source>
</evidence>
<dbReference type="SUPFAM" id="SSF46689">
    <property type="entry name" value="Homeodomain-like"/>
    <property type="match status" value="1"/>
</dbReference>
<name>A0A7K1LFG4_9MICC</name>
<evidence type="ECO:0000256" key="4">
    <source>
        <dbReference type="PROSITE-ProRule" id="PRU00335"/>
    </source>
</evidence>
<dbReference type="EMBL" id="WOGT01000001">
    <property type="protein sequence ID" value="MUN53712.1"/>
    <property type="molecule type" value="Genomic_DNA"/>
</dbReference>
<feature type="region of interest" description="Disordered" evidence="5">
    <location>
        <begin position="1"/>
        <end position="22"/>
    </location>
</feature>
<dbReference type="PANTHER" id="PTHR30055">
    <property type="entry name" value="HTH-TYPE TRANSCRIPTIONAL REGULATOR RUTR"/>
    <property type="match status" value="1"/>
</dbReference>
<dbReference type="PANTHER" id="PTHR30055:SF234">
    <property type="entry name" value="HTH-TYPE TRANSCRIPTIONAL REGULATOR BETI"/>
    <property type="match status" value="1"/>
</dbReference>
<accession>A0A7K1LFG4</accession>
<organism evidence="7 8">
    <name type="scientific">Rothia koreensis</name>
    <dbReference type="NCBI Taxonomy" id="592378"/>
    <lineage>
        <taxon>Bacteria</taxon>
        <taxon>Bacillati</taxon>
        <taxon>Actinomycetota</taxon>
        <taxon>Actinomycetes</taxon>
        <taxon>Micrococcales</taxon>
        <taxon>Micrococcaceae</taxon>
        <taxon>Rothia</taxon>
    </lineage>
</organism>
<sequence length="223" mass="24380">MPSTPQRDASSHDDVRPHDRRSLVRAQNRDAIASAAAGLVLRVGPSRLTVDELADRAGVSRRTVFNHFSSIEEAAFARVNDNFDRLVEDFAPDSAGTPETMSTSVSQALTEFVLRADVLEVIRDSVATAGRMVDRQGMDTWGQASIERMIHRLVAIVESLYPQAPAMHIHILCRVLVQTICVALHEALGDDGRGSSLAEARDKVREALEYLTTISFSSALKGI</sequence>
<feature type="DNA-binding region" description="H-T-H motif" evidence="4">
    <location>
        <begin position="49"/>
        <end position="68"/>
    </location>
</feature>
<dbReference type="Gene3D" id="1.10.357.10">
    <property type="entry name" value="Tetracycline Repressor, domain 2"/>
    <property type="match status" value="1"/>
</dbReference>
<dbReference type="RefSeq" id="WP_129314777.1">
    <property type="nucleotide sequence ID" value="NZ_NOIQ01000002.1"/>
</dbReference>
<dbReference type="InterPro" id="IPR009057">
    <property type="entry name" value="Homeodomain-like_sf"/>
</dbReference>
<dbReference type="InterPro" id="IPR050109">
    <property type="entry name" value="HTH-type_TetR-like_transc_reg"/>
</dbReference>